<dbReference type="InterPro" id="IPR003029">
    <property type="entry name" value="S1_domain"/>
</dbReference>
<keyword evidence="3 7" id="KW-0540">Nuclease</keyword>
<comment type="caution">
    <text evidence="10">The sequence shown here is derived from an EMBL/GenBank/DDBJ whole genome shotgun (WGS) entry which is preliminary data.</text>
</comment>
<evidence type="ECO:0000313" key="10">
    <source>
        <dbReference type="EMBL" id="NFV81328.1"/>
    </source>
</evidence>
<dbReference type="GO" id="GO:0008859">
    <property type="term" value="F:exoribonuclease II activity"/>
    <property type="evidence" value="ECO:0007669"/>
    <property type="project" value="UniProtKB-UniRule"/>
</dbReference>
<dbReference type="PANTHER" id="PTHR23355:SF9">
    <property type="entry name" value="DIS3-LIKE EXONUCLEASE 2"/>
    <property type="match status" value="1"/>
</dbReference>
<protein>
    <recommendedName>
        <fullName evidence="7">Ribonuclease R</fullName>
        <shortName evidence="7">RNase R</shortName>
        <ecNumber evidence="7">3.1.13.1</ecNumber>
    </recommendedName>
</protein>
<dbReference type="GO" id="GO:0006402">
    <property type="term" value="P:mRNA catabolic process"/>
    <property type="evidence" value="ECO:0007669"/>
    <property type="project" value="TreeGrafter"/>
</dbReference>
<feature type="region of interest" description="Disordered" evidence="8">
    <location>
        <begin position="164"/>
        <end position="183"/>
    </location>
</feature>
<accession>A0A7C9UVC8</accession>
<evidence type="ECO:0000256" key="6">
    <source>
        <dbReference type="ARBA" id="ARBA00022884"/>
    </source>
</evidence>
<dbReference type="CDD" id="cd04471">
    <property type="entry name" value="S1_RNase_R"/>
    <property type="match status" value="1"/>
</dbReference>
<evidence type="ECO:0000259" key="9">
    <source>
        <dbReference type="PROSITE" id="PS50126"/>
    </source>
</evidence>
<gene>
    <name evidence="7 10" type="primary">rnr</name>
    <name evidence="10" type="ORF">G4223_14520</name>
</gene>
<comment type="function">
    <text evidence="7">3'-5' exoribonuclease that releases 5'-nucleoside monophosphates and is involved in maturation of structured RNAs.</text>
</comment>
<dbReference type="AlphaFoldDB" id="A0A7C9UVC8"/>
<dbReference type="GO" id="GO:0003723">
    <property type="term" value="F:RNA binding"/>
    <property type="evidence" value="ECO:0007669"/>
    <property type="project" value="UniProtKB-UniRule"/>
</dbReference>
<keyword evidence="2 7" id="KW-0963">Cytoplasm</keyword>
<dbReference type="EMBL" id="JAAIYP010000039">
    <property type="protein sequence ID" value="NFV81328.1"/>
    <property type="molecule type" value="Genomic_DNA"/>
</dbReference>
<comment type="catalytic activity">
    <reaction evidence="1 7">
        <text>Exonucleolytic cleavage in the 3'- to 5'-direction to yield nucleoside 5'-phosphates.</text>
        <dbReference type="EC" id="3.1.13.1"/>
    </reaction>
</comment>
<dbReference type="Gene3D" id="2.40.50.140">
    <property type="entry name" value="Nucleic acid-binding proteins"/>
    <property type="match status" value="1"/>
</dbReference>
<dbReference type="EC" id="3.1.13.1" evidence="7"/>
<dbReference type="InterPro" id="IPR040476">
    <property type="entry name" value="CSD2"/>
</dbReference>
<proteinExistence type="inferred from homology"/>
<dbReference type="InterPro" id="IPR011805">
    <property type="entry name" value="RNase_R"/>
</dbReference>
<dbReference type="NCBIfam" id="TIGR02063">
    <property type="entry name" value="RNase_R"/>
    <property type="match status" value="1"/>
</dbReference>
<dbReference type="SUPFAM" id="SSF50249">
    <property type="entry name" value="Nucleic acid-binding proteins"/>
    <property type="match status" value="2"/>
</dbReference>
<dbReference type="PROSITE" id="PS50126">
    <property type="entry name" value="S1"/>
    <property type="match status" value="1"/>
</dbReference>
<feature type="region of interest" description="Disordered" evidence="8">
    <location>
        <begin position="713"/>
        <end position="750"/>
    </location>
</feature>
<dbReference type="InterPro" id="IPR004476">
    <property type="entry name" value="RNase_II/RNase_R"/>
</dbReference>
<keyword evidence="5 7" id="KW-0269">Exonuclease</keyword>
<dbReference type="RefSeq" id="WP_163681239.1">
    <property type="nucleotide sequence ID" value="NZ_JAAIYP010000039.1"/>
</dbReference>
<dbReference type="HAMAP" id="MF_01895">
    <property type="entry name" value="RNase_R"/>
    <property type="match status" value="1"/>
</dbReference>
<evidence type="ECO:0000256" key="8">
    <source>
        <dbReference type="SAM" id="MobiDB-lite"/>
    </source>
</evidence>
<dbReference type="InterPro" id="IPR022966">
    <property type="entry name" value="RNase_II/R_CS"/>
</dbReference>
<feature type="domain" description="S1 motif" evidence="9">
    <location>
        <begin position="632"/>
        <end position="713"/>
    </location>
</feature>
<dbReference type="SMART" id="SM00316">
    <property type="entry name" value="S1"/>
    <property type="match status" value="1"/>
</dbReference>
<comment type="subcellular location">
    <subcellularLocation>
        <location evidence="7">Cytoplasm</location>
    </subcellularLocation>
</comment>
<name>A0A7C9UVC8_9PROT</name>
<keyword evidence="6 7" id="KW-0694">RNA-binding</keyword>
<evidence type="ECO:0000256" key="4">
    <source>
        <dbReference type="ARBA" id="ARBA00022801"/>
    </source>
</evidence>
<dbReference type="NCBIfam" id="TIGR00358">
    <property type="entry name" value="3_prime_RNase"/>
    <property type="match status" value="1"/>
</dbReference>
<reference evidence="10 11" key="1">
    <citation type="submission" date="2020-02" db="EMBL/GenBank/DDBJ databases">
        <authorList>
            <person name="Dziuba M."/>
            <person name="Kuznetsov B."/>
            <person name="Mardanov A."/>
            <person name="Ravin N."/>
            <person name="Grouzdev D."/>
        </authorList>
    </citation>
    <scope>NUCLEOTIDE SEQUENCE [LARGE SCALE GENOMIC DNA]</scope>
    <source>
        <strain evidence="10 11">SpK</strain>
    </source>
</reference>
<keyword evidence="11" id="KW-1185">Reference proteome</keyword>
<organism evidence="10 11">
    <name type="scientific">Magnetospirillum aberrantis SpK</name>
    <dbReference type="NCBI Taxonomy" id="908842"/>
    <lineage>
        <taxon>Bacteria</taxon>
        <taxon>Pseudomonadati</taxon>
        <taxon>Pseudomonadota</taxon>
        <taxon>Alphaproteobacteria</taxon>
        <taxon>Rhodospirillales</taxon>
        <taxon>Rhodospirillaceae</taxon>
        <taxon>Magnetospirillum</taxon>
    </lineage>
</organism>
<evidence type="ECO:0000256" key="2">
    <source>
        <dbReference type="ARBA" id="ARBA00022490"/>
    </source>
</evidence>
<dbReference type="InterPro" id="IPR050180">
    <property type="entry name" value="RNR_Ribonuclease"/>
</dbReference>
<sequence length="750" mass="83248">MTKPKRPKITPMPSKQEVLDFIRSQTGRVGKREVARAFNLKGADKIGLKAILKELEGTGSIERGQHRRFARPGALPEVAVVEMVGTDTDGELIGRPVGWEGEGRPPRVVMAPWRKGDVVAGVGDRVLSKLRRIKDDLYEGRAIRLVGEARARVLGVFEPMPDGSGRIRPTSRKEKAEYNVPRGETGGAEAGELVMCDLLPGRVYGLRQVAVKERLGRMGAPKSVSLVAIHANDIPFVFPDGVLAQAEAAGPASMDHRLDLRPVPLVTIDGEDARDFDDAVWAQQQEDGGWHCIVAIADVSWYVRPGDALDKEAYKRGNSVYFPDRVVPMLPEQLSNGWCSLRPNEDRGCLAVHFWLDKDGNKTKHKFVRAMMRSAARLTYTQVQDAQDGRPDELTGPLLEPVIKPLYGAWKALFAARERRGVLELDIPERKVDISPEGVVLGIKPRPRFDSHRLVEDFMIQANVCAAEELERVRKPCMYRVHDQPSVEKLDGLREFLSSMDLSLPKGQALRPGQFNQILEKVKGTANETLVNEVVLRSQAQACYSPENIGHFGLNLARYAHFTSPIRRYADLLVHRALVSGLKLGDGGLPPDCLAEFVEWGEHISTTERRAATAEREAVDRYVTAFLADRVGAGFVAKVSGVTRFGLFVTLLETGADGLVPVSTLPEDFYDHDETHHALVGRRTRRQFQLGQTLDVVLHEANTLTGSMLFRLAETEPTTSDGDRRPPRTRSRLAKPERKGAKAAFKRGRR</sequence>
<evidence type="ECO:0000256" key="3">
    <source>
        <dbReference type="ARBA" id="ARBA00022722"/>
    </source>
</evidence>
<evidence type="ECO:0000256" key="1">
    <source>
        <dbReference type="ARBA" id="ARBA00001849"/>
    </source>
</evidence>
<comment type="similarity">
    <text evidence="7">Belongs to the RNR ribonuclease family. RNase R subfamily.</text>
</comment>
<evidence type="ECO:0000256" key="7">
    <source>
        <dbReference type="HAMAP-Rule" id="MF_01895"/>
    </source>
</evidence>
<dbReference type="InterPro" id="IPR012340">
    <property type="entry name" value="NA-bd_OB-fold"/>
</dbReference>
<evidence type="ECO:0000256" key="5">
    <source>
        <dbReference type="ARBA" id="ARBA00022839"/>
    </source>
</evidence>
<dbReference type="Pfam" id="PF17876">
    <property type="entry name" value="CSD2"/>
    <property type="match status" value="1"/>
</dbReference>
<dbReference type="InterPro" id="IPR001900">
    <property type="entry name" value="RNase_II/R"/>
</dbReference>
<dbReference type="GO" id="GO:0005829">
    <property type="term" value="C:cytosol"/>
    <property type="evidence" value="ECO:0007669"/>
    <property type="project" value="TreeGrafter"/>
</dbReference>
<keyword evidence="4 7" id="KW-0378">Hydrolase</keyword>
<evidence type="ECO:0000313" key="11">
    <source>
        <dbReference type="Proteomes" id="UP000480684"/>
    </source>
</evidence>
<dbReference type="PANTHER" id="PTHR23355">
    <property type="entry name" value="RIBONUCLEASE"/>
    <property type="match status" value="1"/>
</dbReference>
<dbReference type="Pfam" id="PF00575">
    <property type="entry name" value="S1"/>
    <property type="match status" value="1"/>
</dbReference>
<dbReference type="Proteomes" id="UP000480684">
    <property type="component" value="Unassembled WGS sequence"/>
</dbReference>
<dbReference type="SMART" id="SM00955">
    <property type="entry name" value="RNB"/>
    <property type="match status" value="1"/>
</dbReference>
<dbReference type="PROSITE" id="PS01175">
    <property type="entry name" value="RIBONUCLEASE_II"/>
    <property type="match status" value="1"/>
</dbReference>
<dbReference type="Pfam" id="PF00773">
    <property type="entry name" value="RNB"/>
    <property type="match status" value="1"/>
</dbReference>